<comment type="similarity">
    <text evidence="2">Belongs to the prenylcysteine oxidase family.</text>
</comment>
<dbReference type="Pfam" id="PF13450">
    <property type="entry name" value="NAD_binding_8"/>
    <property type="match status" value="1"/>
</dbReference>
<organism evidence="10">
    <name type="scientific">Lichtheimia ramosa</name>
    <dbReference type="NCBI Taxonomy" id="688394"/>
    <lineage>
        <taxon>Eukaryota</taxon>
        <taxon>Fungi</taxon>
        <taxon>Fungi incertae sedis</taxon>
        <taxon>Mucoromycota</taxon>
        <taxon>Mucoromycotina</taxon>
        <taxon>Mucoromycetes</taxon>
        <taxon>Mucorales</taxon>
        <taxon>Lichtheimiaceae</taxon>
        <taxon>Lichtheimia</taxon>
    </lineage>
</organism>
<evidence type="ECO:0000256" key="7">
    <source>
        <dbReference type="ARBA" id="ARBA00023180"/>
    </source>
</evidence>
<dbReference type="GO" id="GO:0030328">
    <property type="term" value="P:prenylcysteine catabolic process"/>
    <property type="evidence" value="ECO:0007669"/>
    <property type="project" value="InterPro"/>
</dbReference>
<evidence type="ECO:0000313" key="10">
    <source>
        <dbReference type="EMBL" id="CDS12260.1"/>
    </source>
</evidence>
<dbReference type="GO" id="GO:0001735">
    <property type="term" value="F:prenylcysteine oxidase activity"/>
    <property type="evidence" value="ECO:0007669"/>
    <property type="project" value="InterPro"/>
</dbReference>
<dbReference type="InterPro" id="IPR017046">
    <property type="entry name" value="Prenylcysteine_Oxase1"/>
</dbReference>
<comment type="cofactor">
    <cofactor evidence="1">
        <name>FAD</name>
        <dbReference type="ChEBI" id="CHEBI:57692"/>
    </cofactor>
</comment>
<gene>
    <name evidence="10" type="ORF">LRAMOSA04455</name>
</gene>
<keyword evidence="6" id="KW-0560">Oxidoreductase</keyword>
<evidence type="ECO:0000256" key="3">
    <source>
        <dbReference type="ARBA" id="ARBA00022630"/>
    </source>
</evidence>
<dbReference type="GO" id="GO:0030327">
    <property type="term" value="P:prenylated protein catabolic process"/>
    <property type="evidence" value="ECO:0007669"/>
    <property type="project" value="TreeGrafter"/>
</dbReference>
<dbReference type="SUPFAM" id="SSF51905">
    <property type="entry name" value="FAD/NAD(P)-binding domain"/>
    <property type="match status" value="1"/>
</dbReference>
<evidence type="ECO:0000256" key="6">
    <source>
        <dbReference type="ARBA" id="ARBA00023002"/>
    </source>
</evidence>
<evidence type="ECO:0000256" key="5">
    <source>
        <dbReference type="ARBA" id="ARBA00022827"/>
    </source>
</evidence>
<keyword evidence="5" id="KW-0274">FAD</keyword>
<evidence type="ECO:0000256" key="4">
    <source>
        <dbReference type="ARBA" id="ARBA00022729"/>
    </source>
</evidence>
<name>A0A077WYA7_9FUNG</name>
<keyword evidence="7" id="KW-0325">Glycoprotein</keyword>
<reference evidence="10" key="1">
    <citation type="journal article" date="2014" name="Genome Announc.">
        <title>De novo whole-genome sequence and genome annotation of Lichtheimia ramosa.</title>
        <authorList>
            <person name="Linde J."/>
            <person name="Schwartze V."/>
            <person name="Binder U."/>
            <person name="Lass-Florl C."/>
            <person name="Voigt K."/>
            <person name="Horn F."/>
        </authorList>
    </citation>
    <scope>NUCLEOTIDE SEQUENCE</scope>
    <source>
        <strain evidence="10">JMRC FSU:6197</strain>
    </source>
</reference>
<evidence type="ECO:0000256" key="8">
    <source>
        <dbReference type="SAM" id="SignalP"/>
    </source>
</evidence>
<keyword evidence="3" id="KW-0285">Flavoprotein</keyword>
<dbReference type="EMBL" id="LK023357">
    <property type="protein sequence ID" value="CDS12260.1"/>
    <property type="molecule type" value="Genomic_DNA"/>
</dbReference>
<evidence type="ECO:0000259" key="9">
    <source>
        <dbReference type="Pfam" id="PF07156"/>
    </source>
</evidence>
<evidence type="ECO:0000256" key="2">
    <source>
        <dbReference type="ARBA" id="ARBA00009967"/>
    </source>
</evidence>
<dbReference type="Gene3D" id="3.50.50.60">
    <property type="entry name" value="FAD/NAD(P)-binding domain"/>
    <property type="match status" value="1"/>
</dbReference>
<dbReference type="OrthoDB" id="437369at2759"/>
<keyword evidence="4 8" id="KW-0732">Signal</keyword>
<evidence type="ECO:0000256" key="1">
    <source>
        <dbReference type="ARBA" id="ARBA00001974"/>
    </source>
</evidence>
<feature type="chain" id="PRO_5001726547" description="Prenylcysteine lyase domain-containing protein" evidence="8">
    <location>
        <begin position="23"/>
        <end position="520"/>
    </location>
</feature>
<dbReference type="AlphaFoldDB" id="A0A077WYA7"/>
<sequence length="520" mass="57950">MRIAHSVFVASLFALILPLLQAADYQQTVLSVPPREKRVAIIGGGAAGTSAAYWLKNAFPATAKSGVRVSTTLYERNDYLGGRSTVIPIKDDPELGLFELGASIFIERNFNLANATKRFGLNLTGLTEELPFERGLGIWDGKDFLFEETGNKYWDMAKLLWRYGYSLIRFNNHLESIISRFADLVYHGKDDVSPFYEVDTALGQFGLETLLNETSSDYLEKRHGYSELFVRELIQTATRANYGQDVQLLHSFGALVSMAASGAWATEGGNYQIFEQFAYRSGAEIKLGSTVVSIHNTTEVDESGHYVKSYVVTTEDGVDAVYDAVLLASPMHLAGIDMPFPNAQHAPREYHTVHVTVIAGVIDPSYFGRTAETMPTLIVTTGDPLTSNFENGEQPFTTFGIHKYFDDSGESVVKMFSSKPMSESELDKLFTSRSWTYRKAWEAFPKLFPIVEAKEWPPVVLHGFDDDSNNGVLYVNAFESCISTMETETLASKNAIRILREQWCQDTSCVFFGDGWGDSM</sequence>
<dbReference type="PANTHER" id="PTHR15944:SF0">
    <property type="entry name" value="PRENYLCYSTEINE LYASE DOMAIN-CONTAINING PROTEIN"/>
    <property type="match status" value="1"/>
</dbReference>
<dbReference type="Pfam" id="PF07156">
    <property type="entry name" value="Prenylcys_lyase"/>
    <property type="match status" value="1"/>
</dbReference>
<dbReference type="PANTHER" id="PTHR15944">
    <property type="entry name" value="FARNESYLCYSTEINE LYASE"/>
    <property type="match status" value="1"/>
</dbReference>
<feature type="domain" description="Prenylcysteine lyase" evidence="9">
    <location>
        <begin position="146"/>
        <end position="508"/>
    </location>
</feature>
<protein>
    <recommendedName>
        <fullName evidence="9">Prenylcysteine lyase domain-containing protein</fullName>
    </recommendedName>
</protein>
<accession>A0A077WYA7</accession>
<dbReference type="InterPro" id="IPR036188">
    <property type="entry name" value="FAD/NAD-bd_sf"/>
</dbReference>
<feature type="signal peptide" evidence="8">
    <location>
        <begin position="1"/>
        <end position="22"/>
    </location>
</feature>
<dbReference type="InterPro" id="IPR010795">
    <property type="entry name" value="Prenylcys_lyase"/>
</dbReference>
<proteinExistence type="inferred from homology"/>